<gene>
    <name evidence="1" type="ORF">GMST_05060</name>
</gene>
<dbReference type="EMBL" id="BLXX01000001">
    <property type="protein sequence ID" value="GFO58181.1"/>
    <property type="molecule type" value="Genomic_DNA"/>
</dbReference>
<protein>
    <submittedName>
        <fullName evidence="1">Uncharacterized protein</fullName>
    </submittedName>
</protein>
<proteinExistence type="predicted"/>
<reference evidence="2" key="1">
    <citation type="submission" date="2020-06" db="EMBL/GenBank/DDBJ databases">
        <title>Draft genomic sequence of Geomonas sp. Red330.</title>
        <authorList>
            <person name="Itoh H."/>
            <person name="Zhenxing X."/>
            <person name="Ushijima N."/>
            <person name="Masuda Y."/>
            <person name="Shiratori Y."/>
            <person name="Senoo K."/>
        </authorList>
    </citation>
    <scope>NUCLEOTIDE SEQUENCE [LARGE SCALE GENOMIC DNA]</scope>
    <source>
        <strain evidence="2">Red330</strain>
    </source>
</reference>
<comment type="caution">
    <text evidence="1">The sequence shown here is derived from an EMBL/GenBank/DDBJ whole genome shotgun (WGS) entry which is preliminary data.</text>
</comment>
<organism evidence="1 2">
    <name type="scientific">Geomonas silvestris</name>
    <dbReference type="NCBI Taxonomy" id="2740184"/>
    <lineage>
        <taxon>Bacteria</taxon>
        <taxon>Pseudomonadati</taxon>
        <taxon>Thermodesulfobacteriota</taxon>
        <taxon>Desulfuromonadia</taxon>
        <taxon>Geobacterales</taxon>
        <taxon>Geobacteraceae</taxon>
        <taxon>Geomonas</taxon>
    </lineage>
</organism>
<evidence type="ECO:0000313" key="1">
    <source>
        <dbReference type="EMBL" id="GFO58181.1"/>
    </source>
</evidence>
<keyword evidence="2" id="KW-1185">Reference proteome</keyword>
<dbReference type="Proteomes" id="UP000556026">
    <property type="component" value="Unassembled WGS sequence"/>
</dbReference>
<dbReference type="AlphaFoldDB" id="A0A6V8MDW2"/>
<name>A0A6V8MDW2_9BACT</name>
<accession>A0A6V8MDW2</accession>
<sequence length="65" mass="7023">MPKLLEETLQETVRVLEAAKARGEKVTAPAKSLPYVSAFAEVMNAGSMGISVLDQKSEMASYADY</sequence>
<evidence type="ECO:0000313" key="2">
    <source>
        <dbReference type="Proteomes" id="UP000556026"/>
    </source>
</evidence>